<name>A0A4S4BGU6_9BACL</name>
<dbReference type="Proteomes" id="UP000310636">
    <property type="component" value="Unassembled WGS sequence"/>
</dbReference>
<feature type="transmembrane region" description="Helical" evidence="6">
    <location>
        <begin position="189"/>
        <end position="208"/>
    </location>
</feature>
<evidence type="ECO:0000256" key="2">
    <source>
        <dbReference type="ARBA" id="ARBA00022475"/>
    </source>
</evidence>
<protein>
    <recommendedName>
        <fullName evidence="9">Polysaccharide biosynthesis protein C-terminal domain-containing protein</fullName>
    </recommendedName>
</protein>
<feature type="transmembrane region" description="Helical" evidence="6">
    <location>
        <begin position="308"/>
        <end position="331"/>
    </location>
</feature>
<keyword evidence="4 6" id="KW-1133">Transmembrane helix</keyword>
<dbReference type="InterPro" id="IPR050833">
    <property type="entry name" value="Poly_Biosynth_Transport"/>
</dbReference>
<feature type="transmembrane region" description="Helical" evidence="6">
    <location>
        <begin position="21"/>
        <end position="41"/>
    </location>
</feature>
<comment type="caution">
    <text evidence="7">The sequence shown here is derived from an EMBL/GenBank/DDBJ whole genome shotgun (WGS) entry which is preliminary data.</text>
</comment>
<keyword evidence="3 6" id="KW-0812">Transmembrane</keyword>
<dbReference type="EMBL" id="SSOB01000051">
    <property type="protein sequence ID" value="THF73695.1"/>
    <property type="molecule type" value="Genomic_DNA"/>
</dbReference>
<reference evidence="7 8" key="1">
    <citation type="submission" date="2019-04" db="EMBL/GenBank/DDBJ databases">
        <title>Cohnella sp. nov. isolated from preserved vegetables.</title>
        <authorList>
            <person name="Lin S.-Y."/>
            <person name="Hung M.-H."/>
            <person name="Young C.-C."/>
        </authorList>
    </citation>
    <scope>NUCLEOTIDE SEQUENCE [LARGE SCALE GENOMIC DNA]</scope>
    <source>
        <strain evidence="7 8">CC-MHH1044</strain>
    </source>
</reference>
<dbReference type="AlphaFoldDB" id="A0A4S4BGU6"/>
<dbReference type="PANTHER" id="PTHR30250:SF26">
    <property type="entry name" value="PSMA PROTEIN"/>
    <property type="match status" value="1"/>
</dbReference>
<dbReference type="PANTHER" id="PTHR30250">
    <property type="entry name" value="PST FAMILY PREDICTED COLANIC ACID TRANSPORTER"/>
    <property type="match status" value="1"/>
</dbReference>
<keyword evidence="8" id="KW-1185">Reference proteome</keyword>
<evidence type="ECO:0000313" key="8">
    <source>
        <dbReference type="Proteomes" id="UP000310636"/>
    </source>
</evidence>
<feature type="transmembrane region" description="Helical" evidence="6">
    <location>
        <begin position="61"/>
        <end position="82"/>
    </location>
</feature>
<evidence type="ECO:0000256" key="4">
    <source>
        <dbReference type="ARBA" id="ARBA00022989"/>
    </source>
</evidence>
<evidence type="ECO:0000313" key="7">
    <source>
        <dbReference type="EMBL" id="THF73695.1"/>
    </source>
</evidence>
<feature type="transmembrane region" description="Helical" evidence="6">
    <location>
        <begin position="375"/>
        <end position="395"/>
    </location>
</feature>
<evidence type="ECO:0000256" key="6">
    <source>
        <dbReference type="SAM" id="Phobius"/>
    </source>
</evidence>
<proteinExistence type="predicted"/>
<evidence type="ECO:0000256" key="5">
    <source>
        <dbReference type="ARBA" id="ARBA00023136"/>
    </source>
</evidence>
<feature type="transmembrane region" description="Helical" evidence="6">
    <location>
        <begin position="165"/>
        <end position="183"/>
    </location>
</feature>
<feature type="transmembrane region" description="Helical" evidence="6">
    <location>
        <begin position="94"/>
        <end position="114"/>
    </location>
</feature>
<accession>A0A4S4BGU6</accession>
<comment type="subcellular location">
    <subcellularLocation>
        <location evidence="1">Cell membrane</location>
        <topology evidence="1">Multi-pass membrane protein</topology>
    </subcellularLocation>
</comment>
<keyword evidence="2" id="KW-1003">Cell membrane</keyword>
<feature type="transmembrane region" description="Helical" evidence="6">
    <location>
        <begin position="343"/>
        <end position="363"/>
    </location>
</feature>
<dbReference type="OrthoDB" id="8482265at2"/>
<feature type="transmembrane region" description="Helical" evidence="6">
    <location>
        <begin position="401"/>
        <end position="421"/>
    </location>
</feature>
<gene>
    <name evidence="7" type="ORF">E6C55_28155</name>
</gene>
<evidence type="ECO:0000256" key="1">
    <source>
        <dbReference type="ARBA" id="ARBA00004651"/>
    </source>
</evidence>
<sequence length="450" mass="47895">MKPIESLSGSGSGSTKARGGALGAILGTSAVGVAVMLVGMASSVVTARWFGVEGKGEFSAIVFWPTLLAGLLSFGLPTSLIYNRRSRPEQSADVVRAGFLFQLPVCVLAGLAAWFGLPAWMGNYSEPIVRIAQWYTVLMLPLLLAMGLLSALAQSEENFRLYNGLRLYVPLSNLAGLLALWAGGWLNQASASLVYLGTSLAVLVWSLYRLKGQLAVGWFGRFADKGAVKSLFGYGSRVYGVELLGTLYGQCDKLIILALLSPRAFGLYTVVYTLSRVFNVVQTAVSSVAFPKVTGQDPDRVVATVSRAFRLSFVLMLLALVPGLIVGRWLLGLLYGPPFLESATAFGLLSLECIIGGGSWILATSFNALGRPGLVAIRQAIALAATIGLLFALAPEYGLNGVAAAMLIGACCRLAITIAAMKLALKAPLKSVLFDASDWRFLRERLLRQA</sequence>
<keyword evidence="5 6" id="KW-0472">Membrane</keyword>
<evidence type="ECO:0000256" key="3">
    <source>
        <dbReference type="ARBA" id="ARBA00022692"/>
    </source>
</evidence>
<evidence type="ECO:0008006" key="9">
    <source>
        <dbReference type="Google" id="ProtNLM"/>
    </source>
</evidence>
<organism evidence="7 8">
    <name type="scientific">Cohnella fermenti</name>
    <dbReference type="NCBI Taxonomy" id="2565925"/>
    <lineage>
        <taxon>Bacteria</taxon>
        <taxon>Bacillati</taxon>
        <taxon>Bacillota</taxon>
        <taxon>Bacilli</taxon>
        <taxon>Bacillales</taxon>
        <taxon>Paenibacillaceae</taxon>
        <taxon>Cohnella</taxon>
    </lineage>
</organism>
<dbReference type="Pfam" id="PF13440">
    <property type="entry name" value="Polysacc_synt_3"/>
    <property type="match status" value="1"/>
</dbReference>
<dbReference type="GO" id="GO:0005886">
    <property type="term" value="C:plasma membrane"/>
    <property type="evidence" value="ECO:0007669"/>
    <property type="project" value="UniProtKB-SubCell"/>
</dbReference>
<feature type="transmembrane region" description="Helical" evidence="6">
    <location>
        <begin position="134"/>
        <end position="153"/>
    </location>
</feature>